<comment type="caution">
    <text evidence="2">The sequence shown here is derived from an EMBL/GenBank/DDBJ whole genome shotgun (WGS) entry which is preliminary data.</text>
</comment>
<dbReference type="EMBL" id="AVQI01000059">
    <property type="protein sequence ID" value="ERK01271.1"/>
    <property type="molecule type" value="Genomic_DNA"/>
</dbReference>
<accession>U2LAA6</accession>
<dbReference type="OrthoDB" id="9809147at2"/>
<dbReference type="Gene3D" id="3.40.50.10420">
    <property type="entry name" value="NagB/RpiA/CoA transferase-like"/>
    <property type="match status" value="1"/>
</dbReference>
<keyword evidence="5" id="KW-1185">Reference proteome</keyword>
<evidence type="ECO:0000313" key="3">
    <source>
        <dbReference type="EMBL" id="ERK01271.1"/>
    </source>
</evidence>
<dbReference type="Pfam" id="PF02589">
    <property type="entry name" value="LUD_dom"/>
    <property type="match status" value="1"/>
</dbReference>
<dbReference type="AlphaFoldDB" id="U2LAA6"/>
<dbReference type="eggNOG" id="COG1139">
    <property type="taxonomic scope" value="Bacteria"/>
</dbReference>
<name>U2LAA6_TRESO</name>
<evidence type="ECO:0000313" key="4">
    <source>
        <dbReference type="Proteomes" id="UP000016412"/>
    </source>
</evidence>
<reference evidence="4 5" key="1">
    <citation type="submission" date="2013-08" db="EMBL/GenBank/DDBJ databases">
        <authorList>
            <person name="Durkin A.S."/>
            <person name="Haft D.R."/>
            <person name="McCorrison J."/>
            <person name="Torralba M."/>
            <person name="Gillis M."/>
            <person name="Haft D.H."/>
            <person name="Methe B."/>
            <person name="Sutton G."/>
            <person name="Nelson K.E."/>
        </authorList>
    </citation>
    <scope>NUCLEOTIDE SEQUENCE [LARGE SCALE GENOMIC DNA]</scope>
    <source>
        <strain evidence="3 5">ATCC 35536</strain>
        <strain evidence="2 4">VPI DR56BR1116</strain>
    </source>
</reference>
<dbReference type="RefSeq" id="WP_021330878.1">
    <property type="nucleotide sequence ID" value="NZ_AUZJ01000045.1"/>
</dbReference>
<dbReference type="EMBL" id="AUZJ01000045">
    <property type="protein sequence ID" value="ERF60178.1"/>
    <property type="molecule type" value="Genomic_DNA"/>
</dbReference>
<organism evidence="2 4">
    <name type="scientific">Treponema socranskii subsp. socranskii VPI DR56BR1116 = ATCC 35536</name>
    <dbReference type="NCBI Taxonomy" id="1125725"/>
    <lineage>
        <taxon>Bacteria</taxon>
        <taxon>Pseudomonadati</taxon>
        <taxon>Spirochaetota</taxon>
        <taxon>Spirochaetia</taxon>
        <taxon>Spirochaetales</taxon>
        <taxon>Treponemataceae</taxon>
        <taxon>Treponema</taxon>
    </lineage>
</organism>
<evidence type="ECO:0000313" key="2">
    <source>
        <dbReference type="EMBL" id="ERF60178.1"/>
    </source>
</evidence>
<evidence type="ECO:0000313" key="5">
    <source>
        <dbReference type="Proteomes" id="UP000016646"/>
    </source>
</evidence>
<dbReference type="InterPro" id="IPR009501">
    <property type="entry name" value="UCP020269"/>
</dbReference>
<gene>
    <name evidence="3" type="ORF">HMPREF0860_2024</name>
    <name evidence="2" type="ORF">HMPREF1325_0803</name>
</gene>
<dbReference type="Proteomes" id="UP000016646">
    <property type="component" value="Unassembled WGS sequence"/>
</dbReference>
<dbReference type="InterPro" id="IPR003741">
    <property type="entry name" value="LUD_dom"/>
</dbReference>
<dbReference type="PANTHER" id="PTHR36179">
    <property type="entry name" value="LUD_DOM DOMAIN-CONTAINING PROTEIN"/>
    <property type="match status" value="1"/>
</dbReference>
<dbReference type="PIRSF" id="PIRSF020269">
    <property type="entry name" value="DUF1121"/>
    <property type="match status" value="1"/>
</dbReference>
<proteinExistence type="predicted"/>
<dbReference type="InterPro" id="IPR037171">
    <property type="entry name" value="NagB/RpiA_transferase-like"/>
</dbReference>
<sequence length="212" mass="22896">MDKAERIRNEKLGAGLIKALSLRHFDAYYCASCAEAAEKILSLIPKTDVVSWGGSMTMEALGVIDRVKKGGWRVIDRSTAQSQEEKIEIMRRALLCDTYLTGANAISEDGEIVNVDGNGNRVAAMTFGPKSVIVACGMNKVVKTAEDAISRARNTAAPVNAQRFDIRTPCKTTGSCADCKSTDSICSYIVRTRLCKPAGRIKVVLVGETLGF</sequence>
<dbReference type="PANTHER" id="PTHR36179:SF2">
    <property type="entry name" value="LUD DOMAIN-CONTAINING PROTEIN"/>
    <property type="match status" value="1"/>
</dbReference>
<dbReference type="STRING" id="1125725.HMPREF1325_0803"/>
<evidence type="ECO:0000259" key="1">
    <source>
        <dbReference type="Pfam" id="PF02589"/>
    </source>
</evidence>
<dbReference type="SUPFAM" id="SSF100950">
    <property type="entry name" value="NagB/RpiA/CoA transferase-like"/>
    <property type="match status" value="1"/>
</dbReference>
<dbReference type="PATRIC" id="fig|1125725.3.peg.1868"/>
<feature type="domain" description="LUD" evidence="1">
    <location>
        <begin position="16"/>
        <end position="206"/>
    </location>
</feature>
<protein>
    <recommendedName>
        <fullName evidence="1">LUD domain-containing protein</fullName>
    </recommendedName>
</protein>
<dbReference type="InterPro" id="IPR024185">
    <property type="entry name" value="FTHF_cligase-like_sf"/>
</dbReference>
<dbReference type="Proteomes" id="UP000016412">
    <property type="component" value="Unassembled WGS sequence"/>
</dbReference>